<evidence type="ECO:0000256" key="11">
    <source>
        <dbReference type="ARBA" id="ARBA00023136"/>
    </source>
</evidence>
<comment type="subunit">
    <text evidence="13">Forms homooligomers. Interacts with MRS2.</text>
</comment>
<dbReference type="FunFam" id="2.40.128.330:FF:000002">
    <property type="entry name" value="Inner membrane magnesium transporter mrs2"/>
    <property type="match status" value="1"/>
</dbReference>
<sequence length="339" mass="38305">MILQRSLTHKSTNDNLVRCTIFDDKGDISVVSGDFKRSELLLKHGLLPRDLRKVESPHASIVPTILVRKNSILINLVHIKALVKSDMVILFDVYGTNDSKTQSVFMYDLEHKLKHGSKIMGGISYEMRALEAIFISVISALDAEMKVHIMVINGILAELEEDINREKLRYLLIQSKKLTAFYQKAKLIREVIDELLEHDEDLAGMYLTAKAEGKPRALNDHSEMEMLLETYYKHCDEIVQTVGNLISNIRNTEDIVNIILDTNRNSLMLLDLRFQIGTLGLSSGTLIASLYGMNLKNFIEEAQYGFIAIAGGASFLSVFVIVHFLKSLTRLQRMTMTGD</sequence>
<evidence type="ECO:0000256" key="7">
    <source>
        <dbReference type="ARBA" id="ARBA00022946"/>
    </source>
</evidence>
<keyword evidence="10" id="KW-0496">Mitochondrion</keyword>
<keyword evidence="11 14" id="KW-0472">Membrane</keyword>
<comment type="caution">
    <text evidence="14">Lacks conserved residue(s) required for the propagation of feature annotation.</text>
</comment>
<evidence type="ECO:0000256" key="6">
    <source>
        <dbReference type="ARBA" id="ARBA00022842"/>
    </source>
</evidence>
<protein>
    <recommendedName>
        <fullName evidence="14">Magnesium transporter</fullName>
    </recommendedName>
</protein>
<dbReference type="PANTHER" id="PTHR13890">
    <property type="entry name" value="RNA SPLICING PROTEIN MRS2, MITOCHONDRIAL"/>
    <property type="match status" value="1"/>
</dbReference>
<dbReference type="PANTHER" id="PTHR13890:SF0">
    <property type="entry name" value="MAGNESIUM TRANSPORTER MRS2 HOMOLOG, MITOCHONDRIAL"/>
    <property type="match status" value="1"/>
</dbReference>
<evidence type="ECO:0000256" key="12">
    <source>
        <dbReference type="ARBA" id="ARBA00037564"/>
    </source>
</evidence>
<reference evidence="15 16" key="1">
    <citation type="journal article" date="2016" name="Proc. Natl. Acad. Sci. U.S.A.">
        <title>Comparative genomics of biotechnologically important yeasts.</title>
        <authorList>
            <person name="Riley R."/>
            <person name="Haridas S."/>
            <person name="Wolfe K.H."/>
            <person name="Lopes M.R."/>
            <person name="Hittinger C.T."/>
            <person name="Goeker M."/>
            <person name="Salamov A.A."/>
            <person name="Wisecaver J.H."/>
            <person name="Long T.M."/>
            <person name="Calvey C.H."/>
            <person name="Aerts A.L."/>
            <person name="Barry K.W."/>
            <person name="Choi C."/>
            <person name="Clum A."/>
            <person name="Coughlan A.Y."/>
            <person name="Deshpande S."/>
            <person name="Douglass A.P."/>
            <person name="Hanson S.J."/>
            <person name="Klenk H.-P."/>
            <person name="LaButti K.M."/>
            <person name="Lapidus A."/>
            <person name="Lindquist E.A."/>
            <person name="Lipzen A.M."/>
            <person name="Meier-Kolthoff J.P."/>
            <person name="Ohm R.A."/>
            <person name="Otillar R.P."/>
            <person name="Pangilinan J.L."/>
            <person name="Peng Y."/>
            <person name="Rokas A."/>
            <person name="Rosa C.A."/>
            <person name="Scheuner C."/>
            <person name="Sibirny A.A."/>
            <person name="Slot J.C."/>
            <person name="Stielow J.B."/>
            <person name="Sun H."/>
            <person name="Kurtzman C.P."/>
            <person name="Blackwell M."/>
            <person name="Grigoriev I.V."/>
            <person name="Jeffries T.W."/>
        </authorList>
    </citation>
    <scope>NUCLEOTIDE SEQUENCE [LARGE SCALE GENOMIC DNA]</scope>
    <source>
        <strain evidence="15 16">DSM 6958</strain>
    </source>
</reference>
<evidence type="ECO:0000313" key="15">
    <source>
        <dbReference type="EMBL" id="ODQ65559.1"/>
    </source>
</evidence>
<dbReference type="Proteomes" id="UP000095009">
    <property type="component" value="Unassembled WGS sequence"/>
</dbReference>
<organism evidence="15 16">
    <name type="scientific">Nadsonia fulvescens var. elongata DSM 6958</name>
    <dbReference type="NCBI Taxonomy" id="857566"/>
    <lineage>
        <taxon>Eukaryota</taxon>
        <taxon>Fungi</taxon>
        <taxon>Dikarya</taxon>
        <taxon>Ascomycota</taxon>
        <taxon>Saccharomycotina</taxon>
        <taxon>Dipodascomycetes</taxon>
        <taxon>Dipodascales</taxon>
        <taxon>Dipodascales incertae sedis</taxon>
        <taxon>Nadsonia</taxon>
    </lineage>
</organism>
<keyword evidence="6 14" id="KW-0460">Magnesium</keyword>
<dbReference type="EMBL" id="KV454409">
    <property type="protein sequence ID" value="ODQ65559.1"/>
    <property type="molecule type" value="Genomic_DNA"/>
</dbReference>
<dbReference type="GO" id="GO:0045016">
    <property type="term" value="P:mitochondrial magnesium ion transmembrane transport"/>
    <property type="evidence" value="ECO:0007669"/>
    <property type="project" value="UniProtKB-ARBA"/>
</dbReference>
<name>A0A1E3PJF4_9ASCO</name>
<feature type="transmembrane region" description="Helical" evidence="14">
    <location>
        <begin position="304"/>
        <end position="325"/>
    </location>
</feature>
<dbReference type="STRING" id="857566.A0A1E3PJF4"/>
<keyword evidence="9 14" id="KW-0406">Ion transport</keyword>
<keyword evidence="5 14" id="KW-0999">Mitochondrion inner membrane</keyword>
<dbReference type="InterPro" id="IPR039204">
    <property type="entry name" value="MRS2-like"/>
</dbReference>
<keyword evidence="3 14" id="KW-0813">Transport</keyword>
<evidence type="ECO:0000256" key="13">
    <source>
        <dbReference type="ARBA" id="ARBA00038721"/>
    </source>
</evidence>
<keyword evidence="7" id="KW-0809">Transit peptide</keyword>
<evidence type="ECO:0000256" key="1">
    <source>
        <dbReference type="ARBA" id="ARBA00004448"/>
    </source>
</evidence>
<evidence type="ECO:0000256" key="4">
    <source>
        <dbReference type="ARBA" id="ARBA00022692"/>
    </source>
</evidence>
<dbReference type="OrthoDB" id="10251508at2759"/>
<evidence type="ECO:0000256" key="8">
    <source>
        <dbReference type="ARBA" id="ARBA00022989"/>
    </source>
</evidence>
<comment type="function">
    <text evidence="12">Mitochondrial inner membrane magnesium transporter required for mitochondrial magnesium homeostasis. Modulates the conductance of the MRS2 channel. Involved in the splicing of mRNA group II introns in mitochondria by affecting mitochondrial magnesium concentrations, which are critical for group II intron splicing.</text>
</comment>
<dbReference type="GO" id="GO:0015095">
    <property type="term" value="F:magnesium ion transmembrane transporter activity"/>
    <property type="evidence" value="ECO:0007669"/>
    <property type="project" value="UniProtKB-ARBA"/>
</dbReference>
<dbReference type="AlphaFoldDB" id="A0A1E3PJF4"/>
<keyword evidence="4 14" id="KW-0812">Transmembrane</keyword>
<evidence type="ECO:0000256" key="3">
    <source>
        <dbReference type="ARBA" id="ARBA00022448"/>
    </source>
</evidence>
<accession>A0A1E3PJF4</accession>
<evidence type="ECO:0000256" key="14">
    <source>
        <dbReference type="RuleBase" id="RU366042"/>
    </source>
</evidence>
<feature type="non-terminal residue" evidence="15">
    <location>
        <position position="339"/>
    </location>
</feature>
<dbReference type="FunFam" id="1.20.58.340:FF:000005">
    <property type="entry name" value="Inner membrane magnesium transporter MRS2"/>
    <property type="match status" value="1"/>
</dbReference>
<keyword evidence="8 14" id="KW-1133">Transmembrane helix</keyword>
<comment type="similarity">
    <text evidence="2 14">Belongs to the CorA metal ion transporter (MIT) (TC 1.A.35) family.</text>
</comment>
<comment type="subcellular location">
    <subcellularLocation>
        <location evidence="1 14">Mitochondrion inner membrane</location>
        <topology evidence="1 14">Multi-pass membrane protein</topology>
    </subcellularLocation>
</comment>
<keyword evidence="16" id="KW-1185">Reference proteome</keyword>
<gene>
    <name evidence="15" type="ORF">NADFUDRAFT_24498</name>
</gene>
<evidence type="ECO:0000256" key="10">
    <source>
        <dbReference type="ARBA" id="ARBA00023128"/>
    </source>
</evidence>
<proteinExistence type="inferred from homology"/>
<dbReference type="CDD" id="cd12823">
    <property type="entry name" value="Mrs2_Mfm1p-like"/>
    <property type="match status" value="1"/>
</dbReference>
<dbReference type="GO" id="GO:0005743">
    <property type="term" value="C:mitochondrial inner membrane"/>
    <property type="evidence" value="ECO:0007669"/>
    <property type="project" value="UniProtKB-SubCell"/>
</dbReference>
<evidence type="ECO:0000256" key="2">
    <source>
        <dbReference type="ARBA" id="ARBA00009765"/>
    </source>
</evidence>
<dbReference type="Gene3D" id="2.40.128.330">
    <property type="match status" value="1"/>
</dbReference>
<evidence type="ECO:0000256" key="9">
    <source>
        <dbReference type="ARBA" id="ARBA00023065"/>
    </source>
</evidence>
<evidence type="ECO:0000256" key="5">
    <source>
        <dbReference type="ARBA" id="ARBA00022792"/>
    </source>
</evidence>
<evidence type="ECO:0000313" key="16">
    <source>
        <dbReference type="Proteomes" id="UP000095009"/>
    </source>
</evidence>
<dbReference type="Pfam" id="PF22099">
    <property type="entry name" value="MRS2-like"/>
    <property type="match status" value="1"/>
</dbReference>
<dbReference type="Gene3D" id="1.20.58.340">
    <property type="entry name" value="Magnesium transport protein CorA, transmembrane region"/>
    <property type="match status" value="1"/>
</dbReference>